<sequence length="702" mass="79297">MFRNASSAGASPSGRATFGIPKRYLNLLALLSIIILISLFSTPKTRSLVSPSTESRIHPVNWFPDSISNNFGFSLGDSPEEWDEFGRCLFISPFDALSKHEKQRAEQVELEQVSDGIVRAKQAVFHPPLTHSDGNSTSSAKSMKPVSESLTNPILGLLRDGERKWKDMVAKQSKSLEEAVEEYKTRWNRNPPLGFDQWWQFISDRSVLLPDEYDAILNALLPFYAFSPAELAKRNAEAEKVVETFTLIVQNGKVVLQWNDDYSRDKWWSSRPRADAQVNLMEPFLGMLNDFRATFTIHDQPSILPDHDRMKDLTTLAKKKQVTNKVDEKDKAEMNWLAACAKDSPAVKGHVEEAATDTFVSSHASAMDFCQHPSILKNHGIALEIKGPESQPKPHTRLLPIFVPSRTALHADIPITPVGKDGRRDDVGDDPVWKAKSGKLYWRGLATGIMHNKKGGAKWLDSHRERLHKFANDVSFERKPVLMPIGTSGQAEIQNISGSTLGEYYMDVAMSGGPWQCDWGDGTCDEMKENFNFAPQDNPERSNAFKFVFDTDGNSWSSRFPRLMAARNVVLKATIFPEWNTHHLPEWYAYVPTKMDYSDLWSILAFFRGSPKGKGGHDEVARRIASNGQCWVERTWRREDMQAYMFRMYLEYARLMSPDRDSGKMDFILPSRDKPVPGETKPLPLENAADKLAEAEALPIPA</sequence>
<comment type="caution">
    <text evidence="3">The sequence shown here is derived from an EMBL/GenBank/DDBJ whole genome shotgun (WGS) entry which is preliminary data.</text>
</comment>
<dbReference type="InterPro" id="IPR051091">
    <property type="entry name" value="O-Glucosyltr/Glycosyltrsf_90"/>
</dbReference>
<dbReference type="SMART" id="SM00672">
    <property type="entry name" value="CAP10"/>
    <property type="match status" value="1"/>
</dbReference>
<dbReference type="AlphaFoldDB" id="A0A8K0JR02"/>
<dbReference type="Proteomes" id="UP000812966">
    <property type="component" value="Unassembled WGS sequence"/>
</dbReference>
<dbReference type="PANTHER" id="PTHR12203:SF118">
    <property type="entry name" value="BETA-1,2-XYLOSYLTRANSFERASE 1"/>
    <property type="match status" value="1"/>
</dbReference>
<dbReference type="Pfam" id="PF05686">
    <property type="entry name" value="Glyco_transf_90"/>
    <property type="match status" value="1"/>
</dbReference>
<feature type="domain" description="Glycosyl transferase CAP10" evidence="2">
    <location>
        <begin position="382"/>
        <end position="659"/>
    </location>
</feature>
<accession>A0A8K0JR02</accession>
<dbReference type="EMBL" id="JABELV010000008">
    <property type="protein sequence ID" value="KAG7571341.1"/>
    <property type="molecule type" value="Genomic_DNA"/>
</dbReference>
<dbReference type="InterPro" id="IPR006598">
    <property type="entry name" value="CAP10"/>
</dbReference>
<dbReference type="PANTHER" id="PTHR12203">
    <property type="entry name" value="KDEL LYS-ASP-GLU-LEU CONTAINING - RELATED"/>
    <property type="match status" value="1"/>
</dbReference>
<evidence type="ECO:0000313" key="3">
    <source>
        <dbReference type="EMBL" id="KAG7571341.1"/>
    </source>
</evidence>
<dbReference type="OrthoDB" id="541052at2759"/>
<protein>
    <recommendedName>
        <fullName evidence="2">Glycosyl transferase CAP10 domain-containing protein</fullName>
    </recommendedName>
</protein>
<keyword evidence="1" id="KW-0472">Membrane</keyword>
<proteinExistence type="predicted"/>
<gene>
    <name evidence="3" type="ORF">FFLO_00693</name>
</gene>
<evidence type="ECO:0000313" key="4">
    <source>
        <dbReference type="Proteomes" id="UP000812966"/>
    </source>
</evidence>
<name>A0A8K0JR02_9TREE</name>
<feature type="transmembrane region" description="Helical" evidence="1">
    <location>
        <begin position="24"/>
        <end position="42"/>
    </location>
</feature>
<keyword evidence="1" id="KW-0812">Transmembrane</keyword>
<evidence type="ECO:0000259" key="2">
    <source>
        <dbReference type="SMART" id="SM00672"/>
    </source>
</evidence>
<keyword evidence="1" id="KW-1133">Transmembrane helix</keyword>
<reference evidence="3" key="1">
    <citation type="submission" date="2020-04" db="EMBL/GenBank/DDBJ databases">
        <title>Analysis of mating type loci in Filobasidium floriforme.</title>
        <authorList>
            <person name="Nowrousian M."/>
        </authorList>
    </citation>
    <scope>NUCLEOTIDE SEQUENCE</scope>
    <source>
        <strain evidence="3">CBS 6242</strain>
    </source>
</reference>
<organism evidence="3 4">
    <name type="scientific">Filobasidium floriforme</name>
    <dbReference type="NCBI Taxonomy" id="5210"/>
    <lineage>
        <taxon>Eukaryota</taxon>
        <taxon>Fungi</taxon>
        <taxon>Dikarya</taxon>
        <taxon>Basidiomycota</taxon>
        <taxon>Agaricomycotina</taxon>
        <taxon>Tremellomycetes</taxon>
        <taxon>Filobasidiales</taxon>
        <taxon>Filobasidiaceae</taxon>
        <taxon>Filobasidium</taxon>
    </lineage>
</organism>
<evidence type="ECO:0000256" key="1">
    <source>
        <dbReference type="SAM" id="Phobius"/>
    </source>
</evidence>
<keyword evidence="4" id="KW-1185">Reference proteome</keyword>